<dbReference type="InterPro" id="IPR011256">
    <property type="entry name" value="Reg_factor_effector_dom_sf"/>
</dbReference>
<evidence type="ECO:0000259" key="4">
    <source>
        <dbReference type="PROSITE" id="PS01124"/>
    </source>
</evidence>
<proteinExistence type="predicted"/>
<keyword evidence="6" id="KW-1185">Reference proteome</keyword>
<dbReference type="InterPro" id="IPR050908">
    <property type="entry name" value="SmbC-like"/>
</dbReference>
<dbReference type="PROSITE" id="PS01124">
    <property type="entry name" value="HTH_ARAC_FAMILY_2"/>
    <property type="match status" value="1"/>
</dbReference>
<accession>A0ABV9QPJ8</accession>
<dbReference type="Pfam" id="PF12833">
    <property type="entry name" value="HTH_18"/>
    <property type="match status" value="1"/>
</dbReference>
<comment type="caution">
    <text evidence="5">The sequence shown here is derived from an EMBL/GenBank/DDBJ whole genome shotgun (WGS) entry which is preliminary data.</text>
</comment>
<dbReference type="SMART" id="SM00342">
    <property type="entry name" value="HTH_ARAC"/>
    <property type="match status" value="1"/>
</dbReference>
<keyword evidence="2" id="KW-0238">DNA-binding</keyword>
<dbReference type="Gene3D" id="3.20.80.10">
    <property type="entry name" value="Regulatory factor, effector binding domain"/>
    <property type="match status" value="1"/>
</dbReference>
<dbReference type="InterPro" id="IPR010499">
    <property type="entry name" value="AraC_E-bd"/>
</dbReference>
<dbReference type="EMBL" id="JBHSHD010000002">
    <property type="protein sequence ID" value="MFC4819041.1"/>
    <property type="molecule type" value="Genomic_DNA"/>
</dbReference>
<gene>
    <name evidence="5" type="ORF">ACFO6Q_01825</name>
</gene>
<evidence type="ECO:0000313" key="5">
    <source>
        <dbReference type="EMBL" id="MFC4819041.1"/>
    </source>
</evidence>
<sequence>MSGRHLWVARIHRVHDHIDAHLAEPLDLATLAAVAHASPWHFHRVFQGMTGETLAGCVRRRRLETAARRLLATPPEAALRIAIEIGFGSAEAFTRAFRTHFGVTPTAWRRGGWRVWCDANRAQLRKLDQALRKTDQVVAALFDEDAWTRPDAAASEDLRPMHVDIRTLAPQRVAYLRYTGPFANDGVARTWQRFVAWFVSRGLMQPPRTRYGVSQDNPQITPPEHCRYDCCIAVDEDFRPEGEIGVQTIAGGTYACAPFDGVAADFSGAWMRLYGQWLPASDWQAEDRPPLEIYPADQIPDPQTGRIRCLLCIPVRPA</sequence>
<dbReference type="InterPro" id="IPR020449">
    <property type="entry name" value="Tscrpt_reg_AraC-type_HTH"/>
</dbReference>
<dbReference type="RefSeq" id="WP_380018779.1">
    <property type="nucleotide sequence ID" value="NZ_JBHSHD010000002.1"/>
</dbReference>
<dbReference type="SUPFAM" id="SSF46689">
    <property type="entry name" value="Homeodomain-like"/>
    <property type="match status" value="2"/>
</dbReference>
<feature type="domain" description="HTH araC/xylS-type" evidence="4">
    <location>
        <begin position="12"/>
        <end position="111"/>
    </location>
</feature>
<dbReference type="SMART" id="SM00871">
    <property type="entry name" value="AraC_E_bind"/>
    <property type="match status" value="1"/>
</dbReference>
<reference evidence="6" key="1">
    <citation type="journal article" date="2019" name="Int. J. Syst. Evol. Microbiol.">
        <title>The Global Catalogue of Microorganisms (GCM) 10K type strain sequencing project: providing services to taxonomists for standard genome sequencing and annotation.</title>
        <authorList>
            <consortium name="The Broad Institute Genomics Platform"/>
            <consortium name="The Broad Institute Genome Sequencing Center for Infectious Disease"/>
            <person name="Wu L."/>
            <person name="Ma J."/>
        </authorList>
    </citation>
    <scope>NUCLEOTIDE SEQUENCE [LARGE SCALE GENOMIC DNA]</scope>
    <source>
        <strain evidence="6">CCUG 30340</strain>
    </source>
</reference>
<evidence type="ECO:0000256" key="2">
    <source>
        <dbReference type="ARBA" id="ARBA00023125"/>
    </source>
</evidence>
<dbReference type="Proteomes" id="UP001595886">
    <property type="component" value="Unassembled WGS sequence"/>
</dbReference>
<evidence type="ECO:0000313" key="6">
    <source>
        <dbReference type="Proteomes" id="UP001595886"/>
    </source>
</evidence>
<dbReference type="PRINTS" id="PR00032">
    <property type="entry name" value="HTHARAC"/>
</dbReference>
<organism evidence="5 6">
    <name type="scientific">Dokdonella ginsengisoli</name>
    <dbReference type="NCBI Taxonomy" id="363846"/>
    <lineage>
        <taxon>Bacteria</taxon>
        <taxon>Pseudomonadati</taxon>
        <taxon>Pseudomonadota</taxon>
        <taxon>Gammaproteobacteria</taxon>
        <taxon>Lysobacterales</taxon>
        <taxon>Rhodanobacteraceae</taxon>
        <taxon>Dokdonella</taxon>
    </lineage>
</organism>
<dbReference type="SUPFAM" id="SSF55136">
    <property type="entry name" value="Probable bacterial effector-binding domain"/>
    <property type="match status" value="1"/>
</dbReference>
<evidence type="ECO:0000256" key="3">
    <source>
        <dbReference type="ARBA" id="ARBA00023163"/>
    </source>
</evidence>
<dbReference type="InterPro" id="IPR029442">
    <property type="entry name" value="GyrI-like"/>
</dbReference>
<dbReference type="Gene3D" id="1.10.10.60">
    <property type="entry name" value="Homeodomain-like"/>
    <property type="match status" value="2"/>
</dbReference>
<keyword evidence="1" id="KW-0805">Transcription regulation</keyword>
<protein>
    <submittedName>
        <fullName evidence="5">GyrI-like domain-containing protein</fullName>
    </submittedName>
</protein>
<dbReference type="Pfam" id="PF06445">
    <property type="entry name" value="GyrI-like"/>
    <property type="match status" value="1"/>
</dbReference>
<evidence type="ECO:0000256" key="1">
    <source>
        <dbReference type="ARBA" id="ARBA00023015"/>
    </source>
</evidence>
<name>A0ABV9QPJ8_9GAMM</name>
<keyword evidence="3" id="KW-0804">Transcription</keyword>
<dbReference type="PANTHER" id="PTHR40055:SF1">
    <property type="entry name" value="TRANSCRIPTIONAL REGULATOR YGIV-RELATED"/>
    <property type="match status" value="1"/>
</dbReference>
<dbReference type="InterPro" id="IPR009057">
    <property type="entry name" value="Homeodomain-like_sf"/>
</dbReference>
<dbReference type="PANTHER" id="PTHR40055">
    <property type="entry name" value="TRANSCRIPTIONAL REGULATOR YGIV-RELATED"/>
    <property type="match status" value="1"/>
</dbReference>
<dbReference type="InterPro" id="IPR018060">
    <property type="entry name" value="HTH_AraC"/>
</dbReference>